<evidence type="ECO:0000313" key="2">
    <source>
        <dbReference type="EMBL" id="EFV02271.1"/>
    </source>
</evidence>
<keyword evidence="3" id="KW-1185">Reference proteome</keyword>
<keyword evidence="1" id="KW-0812">Transmembrane</keyword>
<dbReference type="AlphaFoldDB" id="E6MFB1"/>
<name>E6MFB1_9FIRM</name>
<sequence length="52" mass="6033">MANNSILFLSAMLPSLLNQNIALLFLLIFKFHFQIAFNYNEKIPFGKGILRF</sequence>
<keyword evidence="1" id="KW-1133">Transmembrane helix</keyword>
<dbReference type="EMBL" id="AEQN01000011">
    <property type="protein sequence ID" value="EFV02271.1"/>
    <property type="molecule type" value="Genomic_DNA"/>
</dbReference>
<reference evidence="2 3" key="1">
    <citation type="submission" date="2010-12" db="EMBL/GenBank/DDBJ databases">
        <authorList>
            <person name="Muzny D."/>
            <person name="Qin X."/>
            <person name="Deng J."/>
            <person name="Jiang H."/>
            <person name="Liu Y."/>
            <person name="Qu J."/>
            <person name="Song X.-Z."/>
            <person name="Zhang L."/>
            <person name="Thornton R."/>
            <person name="Coyle M."/>
            <person name="Francisco L."/>
            <person name="Jackson L."/>
            <person name="Javaid M."/>
            <person name="Korchina V."/>
            <person name="Kovar C."/>
            <person name="Mata R."/>
            <person name="Mathew T."/>
            <person name="Ngo R."/>
            <person name="Nguyen L."/>
            <person name="Nguyen N."/>
            <person name="Okwuonu G."/>
            <person name="Ongeri F."/>
            <person name="Pham C."/>
            <person name="Simmons D."/>
            <person name="Wilczek-Boney K."/>
            <person name="Hale W."/>
            <person name="Jakkamsetti A."/>
            <person name="Pham P."/>
            <person name="Ruth R."/>
            <person name="San Lucas F."/>
            <person name="Warren J."/>
            <person name="Zhang J."/>
            <person name="Zhao Z."/>
            <person name="Zhou C."/>
            <person name="Zhu D."/>
            <person name="Lee S."/>
            <person name="Bess C."/>
            <person name="Blankenburg K."/>
            <person name="Forbes L."/>
            <person name="Fu Q."/>
            <person name="Gubbala S."/>
            <person name="Hirani K."/>
            <person name="Jayaseelan J.C."/>
            <person name="Lara F."/>
            <person name="Munidasa M."/>
            <person name="Palculict T."/>
            <person name="Patil S."/>
            <person name="Pu L.-L."/>
            <person name="Saada N."/>
            <person name="Tang L."/>
            <person name="Weissenberger G."/>
            <person name="Zhu Y."/>
            <person name="Hemphill L."/>
            <person name="Shang Y."/>
            <person name="Youmans B."/>
            <person name="Ayvaz T."/>
            <person name="Ross M."/>
            <person name="Santibanez J."/>
            <person name="Aqrawi P."/>
            <person name="Gross S."/>
            <person name="Joshi V."/>
            <person name="Fowler G."/>
            <person name="Nazareth L."/>
            <person name="Reid J."/>
            <person name="Worley K."/>
            <person name="Petrosino J."/>
            <person name="Highlander S."/>
            <person name="Gibbs R."/>
        </authorList>
    </citation>
    <scope>NUCLEOTIDE SEQUENCE [LARGE SCALE GENOMIC DNA]</scope>
    <source>
        <strain evidence="2 3">ATCC 23263</strain>
    </source>
</reference>
<dbReference type="Proteomes" id="UP000004754">
    <property type="component" value="Unassembled WGS sequence"/>
</dbReference>
<feature type="transmembrane region" description="Helical" evidence="1">
    <location>
        <begin position="6"/>
        <end position="29"/>
    </location>
</feature>
<dbReference type="HOGENOM" id="CLU_3083662_0_0_9"/>
<gene>
    <name evidence="2" type="ORF">HMP0721_0694</name>
</gene>
<comment type="caution">
    <text evidence="2">The sequence shown here is derived from an EMBL/GenBank/DDBJ whole genome shotgun (WGS) entry which is preliminary data.</text>
</comment>
<evidence type="ECO:0000256" key="1">
    <source>
        <dbReference type="SAM" id="Phobius"/>
    </source>
</evidence>
<evidence type="ECO:0000313" key="3">
    <source>
        <dbReference type="Proteomes" id="UP000004754"/>
    </source>
</evidence>
<protein>
    <submittedName>
        <fullName evidence="2">Uncharacterized protein</fullName>
    </submittedName>
</protein>
<organism evidence="2 3">
    <name type="scientific">Pseudoramibacter alactolyticus ATCC 23263</name>
    <dbReference type="NCBI Taxonomy" id="887929"/>
    <lineage>
        <taxon>Bacteria</taxon>
        <taxon>Bacillati</taxon>
        <taxon>Bacillota</taxon>
        <taxon>Clostridia</taxon>
        <taxon>Eubacteriales</taxon>
        <taxon>Eubacteriaceae</taxon>
        <taxon>Pseudoramibacter</taxon>
    </lineage>
</organism>
<accession>E6MFB1</accession>
<proteinExistence type="predicted"/>
<keyword evidence="1" id="KW-0472">Membrane</keyword>